<dbReference type="Proteomes" id="UP000318478">
    <property type="component" value="Unassembled WGS sequence"/>
</dbReference>
<name>A0A5C5YU39_9BACT</name>
<keyword evidence="3" id="KW-1185">Reference proteome</keyword>
<evidence type="ECO:0000256" key="1">
    <source>
        <dbReference type="SAM" id="SignalP"/>
    </source>
</evidence>
<dbReference type="AlphaFoldDB" id="A0A5C5YU39"/>
<keyword evidence="1" id="KW-0732">Signal</keyword>
<evidence type="ECO:0000313" key="3">
    <source>
        <dbReference type="Proteomes" id="UP000318478"/>
    </source>
</evidence>
<dbReference type="Gene3D" id="1.10.1330.10">
    <property type="entry name" value="Dockerin domain"/>
    <property type="match status" value="1"/>
</dbReference>
<protein>
    <recommendedName>
        <fullName evidence="4">PEP-CTERM protein-sorting domain-containing protein</fullName>
    </recommendedName>
</protein>
<evidence type="ECO:0008006" key="4">
    <source>
        <dbReference type="Google" id="ProtNLM"/>
    </source>
</evidence>
<dbReference type="RefSeq" id="WP_146584706.1">
    <property type="nucleotide sequence ID" value="NZ_SJPO01000002.1"/>
</dbReference>
<sequence length="284" mass="29997" precursor="true">MSCTKVFLWAVAATFVASAATADILIDPDVNNGSFEYAGGVLNTTKIQVWDGTPDIDNWSVWTEMSTAEDDSGVQNTGNASDGTMIAFMQGGNAMYNMTSWVPSAGDEFYFSWDHVLRGDRAHTVSLVYDAGGVITSLTASETPSTGVVETIANTYIVPSGSPLIGNTVGLGVVSPGAYPEIDNFILTVNEVAPVDGDVDGDRDVDLDDYIIIRDNFRLSPATKGQGDLTGADVVDFQDFLFWKSNAPQSALDGLAALGGPVPEPASALLCLASAALLPRRRRA</sequence>
<feature type="chain" id="PRO_5023106867" description="PEP-CTERM protein-sorting domain-containing protein" evidence="1">
    <location>
        <begin position="23"/>
        <end position="284"/>
    </location>
</feature>
<comment type="caution">
    <text evidence="2">The sequence shown here is derived from an EMBL/GenBank/DDBJ whole genome shotgun (WGS) entry which is preliminary data.</text>
</comment>
<organism evidence="2 3">
    <name type="scientific">Posidoniimonas polymericola</name>
    <dbReference type="NCBI Taxonomy" id="2528002"/>
    <lineage>
        <taxon>Bacteria</taxon>
        <taxon>Pseudomonadati</taxon>
        <taxon>Planctomycetota</taxon>
        <taxon>Planctomycetia</taxon>
        <taxon>Pirellulales</taxon>
        <taxon>Lacipirellulaceae</taxon>
        <taxon>Posidoniimonas</taxon>
    </lineage>
</organism>
<accession>A0A5C5YU39</accession>
<dbReference type="EMBL" id="SJPO01000002">
    <property type="protein sequence ID" value="TWT78330.1"/>
    <property type="molecule type" value="Genomic_DNA"/>
</dbReference>
<feature type="signal peptide" evidence="1">
    <location>
        <begin position="1"/>
        <end position="22"/>
    </location>
</feature>
<proteinExistence type="predicted"/>
<dbReference type="InterPro" id="IPR036439">
    <property type="entry name" value="Dockerin_dom_sf"/>
</dbReference>
<reference evidence="2 3" key="1">
    <citation type="submission" date="2019-02" db="EMBL/GenBank/DDBJ databases">
        <title>Deep-cultivation of Planctomycetes and their phenomic and genomic characterization uncovers novel biology.</title>
        <authorList>
            <person name="Wiegand S."/>
            <person name="Jogler M."/>
            <person name="Boedeker C."/>
            <person name="Pinto D."/>
            <person name="Vollmers J."/>
            <person name="Rivas-Marin E."/>
            <person name="Kohn T."/>
            <person name="Peeters S.H."/>
            <person name="Heuer A."/>
            <person name="Rast P."/>
            <person name="Oberbeckmann S."/>
            <person name="Bunk B."/>
            <person name="Jeske O."/>
            <person name="Meyerdierks A."/>
            <person name="Storesund J.E."/>
            <person name="Kallscheuer N."/>
            <person name="Luecker S."/>
            <person name="Lage O.M."/>
            <person name="Pohl T."/>
            <person name="Merkel B.J."/>
            <person name="Hornburger P."/>
            <person name="Mueller R.-W."/>
            <person name="Bruemmer F."/>
            <person name="Labrenz M."/>
            <person name="Spormann A.M."/>
            <person name="Op Den Camp H."/>
            <person name="Overmann J."/>
            <person name="Amann R."/>
            <person name="Jetten M.S.M."/>
            <person name="Mascher T."/>
            <person name="Medema M.H."/>
            <person name="Devos D.P."/>
            <person name="Kaster A.-K."/>
            <person name="Ovreas L."/>
            <person name="Rohde M."/>
            <person name="Galperin M.Y."/>
            <person name="Jogler C."/>
        </authorList>
    </citation>
    <scope>NUCLEOTIDE SEQUENCE [LARGE SCALE GENOMIC DNA]</scope>
    <source>
        <strain evidence="2 3">Pla123a</strain>
    </source>
</reference>
<gene>
    <name evidence="2" type="ORF">Pla123a_11210</name>
</gene>
<evidence type="ECO:0000313" key="2">
    <source>
        <dbReference type="EMBL" id="TWT78330.1"/>
    </source>
</evidence>
<dbReference type="GO" id="GO:0000272">
    <property type="term" value="P:polysaccharide catabolic process"/>
    <property type="evidence" value="ECO:0007669"/>
    <property type="project" value="InterPro"/>
</dbReference>